<feature type="region of interest" description="Disordered" evidence="1">
    <location>
        <begin position="1"/>
        <end position="69"/>
    </location>
</feature>
<comment type="caution">
    <text evidence="2">The sequence shown here is derived from an EMBL/GenBank/DDBJ whole genome shotgun (WGS) entry which is preliminary data.</text>
</comment>
<evidence type="ECO:0000313" key="2">
    <source>
        <dbReference type="EMBL" id="KAF6795832.1"/>
    </source>
</evidence>
<feature type="compositionally biased region" description="Polar residues" evidence="1">
    <location>
        <begin position="44"/>
        <end position="54"/>
    </location>
</feature>
<gene>
    <name evidence="2" type="ORF">CSOJ01_13367</name>
</gene>
<dbReference type="EMBL" id="WIGN01000384">
    <property type="protein sequence ID" value="KAF6795832.1"/>
    <property type="molecule type" value="Genomic_DNA"/>
</dbReference>
<name>A0A8H6ITF0_9PEZI</name>
<organism evidence="2 3">
    <name type="scientific">Colletotrichum sojae</name>
    <dbReference type="NCBI Taxonomy" id="2175907"/>
    <lineage>
        <taxon>Eukaryota</taxon>
        <taxon>Fungi</taxon>
        <taxon>Dikarya</taxon>
        <taxon>Ascomycota</taxon>
        <taxon>Pezizomycotina</taxon>
        <taxon>Sordariomycetes</taxon>
        <taxon>Hypocreomycetidae</taxon>
        <taxon>Glomerellales</taxon>
        <taxon>Glomerellaceae</taxon>
        <taxon>Colletotrichum</taxon>
        <taxon>Colletotrichum orchidearum species complex</taxon>
    </lineage>
</organism>
<sequence length="187" mass="20006">MVSVPREISSQASNLDNRPCLNLRMGQGPRLAAPAGNIVRKSPSRSVASGNQPSEMAPSLTKTSRKVDRETDIPPQLSWEIGVDIHYMYYHHSSRSRCESEEDAAQPGGTRAILVSRGISTACAAGPALSSRARLCAPTGIRASLPSSQTIWMSFFSSVVTGRPITMPDVLPIICARALVFAARVAS</sequence>
<reference evidence="2 3" key="1">
    <citation type="journal article" date="2020" name="Phytopathology">
        <title>Genome Sequence Resources of Colletotrichum truncatum, C. plurivorum, C. musicola, and C. sojae: Four Species Pathogenic to Soybean (Glycine max).</title>
        <authorList>
            <person name="Rogerio F."/>
            <person name="Boufleur T.R."/>
            <person name="Ciampi-Guillardi M."/>
            <person name="Sukno S.A."/>
            <person name="Thon M.R."/>
            <person name="Massola Junior N.S."/>
            <person name="Baroncelli R."/>
        </authorList>
    </citation>
    <scope>NUCLEOTIDE SEQUENCE [LARGE SCALE GENOMIC DNA]</scope>
    <source>
        <strain evidence="2 3">LFN0009</strain>
    </source>
</reference>
<proteinExistence type="predicted"/>
<protein>
    <submittedName>
        <fullName evidence="2">Uncharacterized protein</fullName>
    </submittedName>
</protein>
<evidence type="ECO:0000256" key="1">
    <source>
        <dbReference type="SAM" id="MobiDB-lite"/>
    </source>
</evidence>
<dbReference type="Proteomes" id="UP000652219">
    <property type="component" value="Unassembled WGS sequence"/>
</dbReference>
<evidence type="ECO:0000313" key="3">
    <source>
        <dbReference type="Proteomes" id="UP000652219"/>
    </source>
</evidence>
<accession>A0A8H6ITF0</accession>
<dbReference type="AlphaFoldDB" id="A0A8H6ITF0"/>
<keyword evidence="3" id="KW-1185">Reference proteome</keyword>